<dbReference type="GO" id="GO:0046872">
    <property type="term" value="F:metal ion binding"/>
    <property type="evidence" value="ECO:0007669"/>
    <property type="project" value="UniProtKB-KW"/>
</dbReference>
<evidence type="ECO:0000313" key="5">
    <source>
        <dbReference type="Proteomes" id="UP000076722"/>
    </source>
</evidence>
<name>A0A164YD67_9AGAM</name>
<dbReference type="PANTHER" id="PTHR43462">
    <property type="entry name" value="ALANYL-TRNA EDITING PROTEIN"/>
    <property type="match status" value="1"/>
</dbReference>
<sequence length="518" mass="56546">MAAVTVINPNVLNLPPYRLPQDYLTLPENYHPKPRRFVGLLACQMDPTLRSLDSIITRMEKKTAEMATTKGKPKKADKKAQAAASEAEEWEIEFEDTGPPSAYSTGSDIDTLFDSVIFPEGGGQPYDTGVLSLQTKKGTDWDSVKVDSAFRRKLDAVHLVRFPTGSDPAAHGWVVGAEVHMEVDWARRKYHMQQHTGQHLLSAVFEHELKNETLGWQLSTSGQPSYVDMERAPSEEEIAYVVQRCNDIIQNGTRVRVNVRLESDHERPGTLPEDYRDGVIRYITIDNLDVNPCCGTHHPSLAFLGSLFIFPGVTAMSGPPRSRINFVVGDALTKSLATAHALVKDVGLQLECGPPDINERLGQLLKGKKDATRREKVLRAESCAAYAIQLAASLKEINGVHVGKIHREEESTDVEFLTSILHSFTPPSDGKWLAALSSGPISASGTLGGCLLLTGSDDALVKKAGELVKVNFEGRIKGGGGKGKWQGKVIGSWHKGDDALVDQILSEAAGRHSCPTSL</sequence>
<dbReference type="AlphaFoldDB" id="A0A164YD67"/>
<reference evidence="4 5" key="1">
    <citation type="journal article" date="2016" name="Mol. Biol. Evol.">
        <title>Comparative Genomics of Early-Diverging Mushroom-Forming Fungi Provides Insights into the Origins of Lignocellulose Decay Capabilities.</title>
        <authorList>
            <person name="Nagy L.G."/>
            <person name="Riley R."/>
            <person name="Tritt A."/>
            <person name="Adam C."/>
            <person name="Daum C."/>
            <person name="Floudas D."/>
            <person name="Sun H."/>
            <person name="Yadav J.S."/>
            <person name="Pangilinan J."/>
            <person name="Larsson K.H."/>
            <person name="Matsuura K."/>
            <person name="Barry K."/>
            <person name="Labutti K."/>
            <person name="Kuo R."/>
            <person name="Ohm R.A."/>
            <person name="Bhattacharya S.S."/>
            <person name="Shirouzu T."/>
            <person name="Yoshinaga Y."/>
            <person name="Martin F.M."/>
            <person name="Grigoriev I.V."/>
            <person name="Hibbett D.S."/>
        </authorList>
    </citation>
    <scope>NUCLEOTIDE SEQUENCE [LARGE SCALE GENOMIC DNA]</scope>
    <source>
        <strain evidence="4 5">HHB9708</strain>
    </source>
</reference>
<proteinExistence type="predicted"/>
<dbReference type="GO" id="GO:0002196">
    <property type="term" value="F:Ser-tRNA(Ala) deacylase activity"/>
    <property type="evidence" value="ECO:0007669"/>
    <property type="project" value="TreeGrafter"/>
</dbReference>
<gene>
    <name evidence="4" type="ORF">SISNIDRAFT_547534</name>
</gene>
<keyword evidence="1" id="KW-0479">Metal-binding</keyword>
<protein>
    <submittedName>
        <fullName evidence="4">ThrRS/AlaRS common domain-containing protein</fullName>
    </submittedName>
</protein>
<dbReference type="OrthoDB" id="288942at2759"/>
<dbReference type="SUPFAM" id="SSF55186">
    <property type="entry name" value="ThrRS/AlaRS common domain"/>
    <property type="match status" value="1"/>
</dbReference>
<dbReference type="Gene3D" id="2.40.30.130">
    <property type="match status" value="1"/>
</dbReference>
<dbReference type="PANTHER" id="PTHR43462:SF1">
    <property type="entry name" value="ALANYL-TRNA EDITING PROTEIN AARSD1"/>
    <property type="match status" value="1"/>
</dbReference>
<feature type="compositionally biased region" description="Acidic residues" evidence="3">
    <location>
        <begin position="86"/>
        <end position="96"/>
    </location>
</feature>
<accession>A0A164YD67</accession>
<keyword evidence="5" id="KW-1185">Reference proteome</keyword>
<feature type="region of interest" description="Disordered" evidence="3">
    <location>
        <begin position="64"/>
        <end position="105"/>
    </location>
</feature>
<dbReference type="Gene3D" id="3.30.980.10">
    <property type="entry name" value="Threonyl-trna Synthetase, Chain A, domain 2"/>
    <property type="match status" value="1"/>
</dbReference>
<keyword evidence="2" id="KW-0862">Zinc</keyword>
<dbReference type="InterPro" id="IPR018163">
    <property type="entry name" value="Thr/Ala-tRNA-synth_IIc_edit"/>
</dbReference>
<evidence type="ECO:0000256" key="1">
    <source>
        <dbReference type="ARBA" id="ARBA00022723"/>
    </source>
</evidence>
<dbReference type="EMBL" id="KV419398">
    <property type="protein sequence ID" value="KZS96807.1"/>
    <property type="molecule type" value="Genomic_DNA"/>
</dbReference>
<evidence type="ECO:0000313" key="4">
    <source>
        <dbReference type="EMBL" id="KZS96807.1"/>
    </source>
</evidence>
<dbReference type="InterPro" id="IPR051335">
    <property type="entry name" value="Alanyl-tRNA_Editing_Enzymes"/>
</dbReference>
<dbReference type="Proteomes" id="UP000076722">
    <property type="component" value="Unassembled WGS sequence"/>
</dbReference>
<dbReference type="GO" id="GO:0000166">
    <property type="term" value="F:nucleotide binding"/>
    <property type="evidence" value="ECO:0007669"/>
    <property type="project" value="InterPro"/>
</dbReference>
<dbReference type="STRING" id="1314777.A0A164YD67"/>
<organism evidence="4 5">
    <name type="scientific">Sistotremastrum niveocremeum HHB9708</name>
    <dbReference type="NCBI Taxonomy" id="1314777"/>
    <lineage>
        <taxon>Eukaryota</taxon>
        <taxon>Fungi</taxon>
        <taxon>Dikarya</taxon>
        <taxon>Basidiomycota</taxon>
        <taxon>Agaricomycotina</taxon>
        <taxon>Agaricomycetes</taxon>
        <taxon>Sistotremastrales</taxon>
        <taxon>Sistotremastraceae</taxon>
        <taxon>Sertulicium</taxon>
        <taxon>Sertulicium niveocremeum</taxon>
    </lineage>
</organism>
<evidence type="ECO:0000256" key="3">
    <source>
        <dbReference type="SAM" id="MobiDB-lite"/>
    </source>
</evidence>
<evidence type="ECO:0000256" key="2">
    <source>
        <dbReference type="ARBA" id="ARBA00022833"/>
    </source>
</evidence>